<keyword evidence="12" id="KW-1185">Reference proteome</keyword>
<evidence type="ECO:0000313" key="12">
    <source>
        <dbReference type="Proteomes" id="UP000218505"/>
    </source>
</evidence>
<gene>
    <name evidence="11" type="primary">pgk</name>
    <name evidence="11" type="ORF">CNX65_16885</name>
</gene>
<dbReference type="AlphaFoldDB" id="A0A290Z700"/>
<evidence type="ECO:0000256" key="7">
    <source>
        <dbReference type="ARBA" id="ARBA00022777"/>
    </source>
</evidence>
<dbReference type="GO" id="GO:0043531">
    <property type="term" value="F:ADP binding"/>
    <property type="evidence" value="ECO:0007669"/>
    <property type="project" value="TreeGrafter"/>
</dbReference>
<dbReference type="PANTHER" id="PTHR11406">
    <property type="entry name" value="PHOSPHOGLYCERATE KINASE"/>
    <property type="match status" value="1"/>
</dbReference>
<evidence type="ECO:0000313" key="11">
    <source>
        <dbReference type="EMBL" id="ATE54749.1"/>
    </source>
</evidence>
<keyword evidence="5 10" id="KW-0808">Transferase</keyword>
<dbReference type="RefSeq" id="WP_096494200.1">
    <property type="nucleotide sequence ID" value="NZ_CP023445.1"/>
</dbReference>
<dbReference type="PANTHER" id="PTHR11406:SF23">
    <property type="entry name" value="PHOSPHOGLYCERATE KINASE 1, CHLOROPLASTIC-RELATED"/>
    <property type="match status" value="1"/>
</dbReference>
<dbReference type="InterPro" id="IPR036043">
    <property type="entry name" value="Phosphoglycerate_kinase_sf"/>
</dbReference>
<dbReference type="SUPFAM" id="SSF53748">
    <property type="entry name" value="Phosphoglycerate kinase"/>
    <property type="match status" value="1"/>
</dbReference>
<dbReference type="InterPro" id="IPR015824">
    <property type="entry name" value="Phosphoglycerate_kinase_N"/>
</dbReference>
<dbReference type="EC" id="2.7.2.3" evidence="3 10"/>
<organism evidence="11 12">
    <name type="scientific">Actinosynnema pretiosum</name>
    <dbReference type="NCBI Taxonomy" id="42197"/>
    <lineage>
        <taxon>Bacteria</taxon>
        <taxon>Bacillati</taxon>
        <taxon>Actinomycetota</taxon>
        <taxon>Actinomycetes</taxon>
        <taxon>Pseudonocardiales</taxon>
        <taxon>Pseudonocardiaceae</taxon>
        <taxon>Actinosynnema</taxon>
    </lineage>
</organism>
<evidence type="ECO:0000256" key="9">
    <source>
        <dbReference type="ARBA" id="ARBA00023152"/>
    </source>
</evidence>
<dbReference type="GO" id="GO:0005829">
    <property type="term" value="C:cytosol"/>
    <property type="evidence" value="ECO:0007669"/>
    <property type="project" value="TreeGrafter"/>
</dbReference>
<dbReference type="KEGG" id="apre:CNX65_16885"/>
<name>A0A290Z700_9PSEU</name>
<dbReference type="PRINTS" id="PR00477">
    <property type="entry name" value="PHGLYCKINASE"/>
</dbReference>
<evidence type="ECO:0000256" key="1">
    <source>
        <dbReference type="ARBA" id="ARBA00000642"/>
    </source>
</evidence>
<dbReference type="EMBL" id="CP023445">
    <property type="protein sequence ID" value="ATE54749.1"/>
    <property type="molecule type" value="Genomic_DNA"/>
</dbReference>
<keyword evidence="6" id="KW-0547">Nucleotide-binding</keyword>
<keyword evidence="7 10" id="KW-0418">Kinase</keyword>
<comment type="pathway">
    <text evidence="2">Carbohydrate degradation; glycolysis; pyruvate from D-glyceraldehyde 3-phosphate: step 2/5.</text>
</comment>
<evidence type="ECO:0000256" key="4">
    <source>
        <dbReference type="ARBA" id="ARBA00016471"/>
    </source>
</evidence>
<evidence type="ECO:0000256" key="3">
    <source>
        <dbReference type="ARBA" id="ARBA00013061"/>
    </source>
</evidence>
<comment type="catalytic activity">
    <reaction evidence="1 10">
        <text>(2R)-3-phosphoglycerate + ATP = (2R)-3-phospho-glyceroyl phosphate + ADP</text>
        <dbReference type="Rhea" id="RHEA:14801"/>
        <dbReference type="ChEBI" id="CHEBI:30616"/>
        <dbReference type="ChEBI" id="CHEBI:57604"/>
        <dbReference type="ChEBI" id="CHEBI:58272"/>
        <dbReference type="ChEBI" id="CHEBI:456216"/>
        <dbReference type="EC" id="2.7.2.3"/>
    </reaction>
</comment>
<evidence type="ECO:0000256" key="5">
    <source>
        <dbReference type="ARBA" id="ARBA00022679"/>
    </source>
</evidence>
<dbReference type="InterPro" id="IPR001576">
    <property type="entry name" value="Phosphoglycerate_kinase"/>
</dbReference>
<protein>
    <recommendedName>
        <fullName evidence="4 10">Phosphoglycerate kinase</fullName>
        <ecNumber evidence="3 10">2.7.2.3</ecNumber>
    </recommendedName>
</protein>
<dbReference type="UniPathway" id="UPA00109">
    <property type="reaction ID" value="UER00185"/>
</dbReference>
<accession>A0A290Z700</accession>
<reference evidence="11" key="1">
    <citation type="submission" date="2017-09" db="EMBL/GenBank/DDBJ databases">
        <title>Complete Genome Sequence of ansamitocin-producing Bacterium Actinosynnema pretiosum X47.</title>
        <authorList>
            <person name="Cao G."/>
            <person name="Zong G."/>
            <person name="Zhong C."/>
            <person name="Fu J."/>
        </authorList>
    </citation>
    <scope>NUCLEOTIDE SEQUENCE [LARGE SCALE GENOMIC DNA]</scope>
    <source>
        <strain evidence="11">X47</strain>
    </source>
</reference>
<keyword evidence="8" id="KW-0067">ATP-binding</keyword>
<evidence type="ECO:0000256" key="6">
    <source>
        <dbReference type="ARBA" id="ARBA00022741"/>
    </source>
</evidence>
<dbReference type="GO" id="GO:0006094">
    <property type="term" value="P:gluconeogenesis"/>
    <property type="evidence" value="ECO:0007669"/>
    <property type="project" value="TreeGrafter"/>
</dbReference>
<evidence type="ECO:0000256" key="2">
    <source>
        <dbReference type="ARBA" id="ARBA00004838"/>
    </source>
</evidence>
<dbReference type="GO" id="GO:0005524">
    <property type="term" value="F:ATP binding"/>
    <property type="evidence" value="ECO:0007669"/>
    <property type="project" value="UniProtKB-KW"/>
</dbReference>
<dbReference type="Pfam" id="PF00162">
    <property type="entry name" value="PGK"/>
    <property type="match status" value="1"/>
</dbReference>
<dbReference type="GO" id="GO:0004618">
    <property type="term" value="F:phosphoglycerate kinase activity"/>
    <property type="evidence" value="ECO:0007669"/>
    <property type="project" value="UniProtKB-EC"/>
</dbReference>
<dbReference type="Proteomes" id="UP000218505">
    <property type="component" value="Chromosome"/>
</dbReference>
<proteinExistence type="inferred from homology"/>
<dbReference type="Gene3D" id="3.40.50.1260">
    <property type="entry name" value="Phosphoglycerate kinase, N-terminal domain"/>
    <property type="match status" value="2"/>
</dbReference>
<evidence type="ECO:0000256" key="8">
    <source>
        <dbReference type="ARBA" id="ARBA00022840"/>
    </source>
</evidence>
<keyword evidence="9" id="KW-0324">Glycolysis</keyword>
<evidence type="ECO:0000256" key="10">
    <source>
        <dbReference type="RuleBase" id="RU000532"/>
    </source>
</evidence>
<dbReference type="GO" id="GO:0006096">
    <property type="term" value="P:glycolytic process"/>
    <property type="evidence" value="ECO:0007669"/>
    <property type="project" value="UniProtKB-UniPathway"/>
</dbReference>
<sequence length="388" mass="39942">MPADLPLLSEQPIAPGDRWVYSAGCNVGPDLRPAGRVDREVEGLRLLAGRGARVAVLSHQGSHRDGTAHPLPHVAARLSTALGRPVGYHPSNADDSAVERAAALRDGEVVVFGNTREHAGEERGDPELAARFARLGAAVAVGGFSKAHRAHASNTGLLRFLPGCAADSLVAEARALEPWAGTAPGVLSVAVLGGVKPEKTLVGLRGLNRTYDLLIPGGVVLTTVLRALGHRTGRSPVGSAACLAATAEVLADPRAELHVPERVVVLGESGRVSTVDVSAIPDDASVVDFELRQDVRERLAGFTGRALVAGTPSRYADGFSLAATELLAAFAAPGADALLLGGDTVAELPWSGPSSTGGGSALHYLADGTCAVFEALRTTRPAERTTAP</sequence>
<comment type="similarity">
    <text evidence="10">Belongs to the phosphoglycerate kinase family.</text>
</comment>